<dbReference type="AlphaFoldDB" id="A0AA48KE72"/>
<dbReference type="RefSeq" id="WP_243332899.1">
    <property type="nucleotide sequence ID" value="NZ_AP027081.1"/>
</dbReference>
<name>A0AA48KE72_9BACT</name>
<dbReference type="InterPro" id="IPR011250">
    <property type="entry name" value="OMP/PagP_B-barrel"/>
</dbReference>
<gene>
    <name evidence="2" type="ORF">METESE_01460</name>
</gene>
<evidence type="ECO:0000256" key="1">
    <source>
        <dbReference type="SAM" id="SignalP"/>
    </source>
</evidence>
<evidence type="ECO:0008006" key="4">
    <source>
        <dbReference type="Google" id="ProtNLM"/>
    </source>
</evidence>
<proteinExistence type="predicted"/>
<sequence>MRLTPFLALLLLAGPAFAGDDGGDKADKAEKKCHWHWRGHSEFAWSAQLDLPVTDFGRAMDQRTGAGLGMQWSRVREDGRAHRTRLEWNLFPEGNPVNGLKTKASNYLLSFDRIHPLTGKANGPYLVGGLGAVRWFVDRTPVNGDAARFHTTKLAVTGGLGWRFSPTFSAEARYLVSSVDKSFDGNMVQLSAGMRF</sequence>
<evidence type="ECO:0000313" key="3">
    <source>
        <dbReference type="Proteomes" id="UP001228113"/>
    </source>
</evidence>
<dbReference type="Gene3D" id="2.40.160.20">
    <property type="match status" value="1"/>
</dbReference>
<protein>
    <recommendedName>
        <fullName evidence="4">Outer membrane protein beta-barrel domain-containing protein</fullName>
    </recommendedName>
</protein>
<accession>A0AA48KE72</accession>
<dbReference type="Proteomes" id="UP001228113">
    <property type="component" value="Chromosome"/>
</dbReference>
<reference evidence="2" key="1">
    <citation type="journal article" date="2023" name="Int. J. Syst. Evol. Microbiol.">
        <title>Mesoterricola silvestris gen. nov., sp. nov., Mesoterricola sediminis sp. nov., Geothrix oryzae sp. nov., Geothrix edaphica sp. nov., Geothrix rubra sp. nov., and Geothrix limicola sp. nov., six novel members of Acidobacteriota isolated from soils.</title>
        <authorList>
            <person name="Itoh H."/>
            <person name="Sugisawa Y."/>
            <person name="Mise K."/>
            <person name="Xu Z."/>
            <person name="Kuniyasu M."/>
            <person name="Ushijima N."/>
            <person name="Kawano K."/>
            <person name="Kobayashi E."/>
            <person name="Shiratori Y."/>
            <person name="Masuda Y."/>
            <person name="Senoo K."/>
        </authorList>
    </citation>
    <scope>NUCLEOTIDE SEQUENCE</scope>
    <source>
        <strain evidence="2">W786</strain>
    </source>
</reference>
<feature type="chain" id="PRO_5041324383" description="Outer membrane protein beta-barrel domain-containing protein" evidence="1">
    <location>
        <begin position="19"/>
        <end position="196"/>
    </location>
</feature>
<keyword evidence="1" id="KW-0732">Signal</keyword>
<organism evidence="2 3">
    <name type="scientific">Mesoterricola sediminis</name>
    <dbReference type="NCBI Taxonomy" id="2927980"/>
    <lineage>
        <taxon>Bacteria</taxon>
        <taxon>Pseudomonadati</taxon>
        <taxon>Acidobacteriota</taxon>
        <taxon>Holophagae</taxon>
        <taxon>Holophagales</taxon>
        <taxon>Holophagaceae</taxon>
        <taxon>Mesoterricola</taxon>
    </lineage>
</organism>
<dbReference type="KEGG" id="msea:METESE_01460"/>
<evidence type="ECO:0000313" key="2">
    <source>
        <dbReference type="EMBL" id="BDU75188.1"/>
    </source>
</evidence>
<dbReference type="SUPFAM" id="SSF56925">
    <property type="entry name" value="OMPA-like"/>
    <property type="match status" value="1"/>
</dbReference>
<dbReference type="EMBL" id="AP027081">
    <property type="protein sequence ID" value="BDU75188.1"/>
    <property type="molecule type" value="Genomic_DNA"/>
</dbReference>
<keyword evidence="3" id="KW-1185">Reference proteome</keyword>
<feature type="signal peptide" evidence="1">
    <location>
        <begin position="1"/>
        <end position="18"/>
    </location>
</feature>